<evidence type="ECO:0000313" key="1">
    <source>
        <dbReference type="EMBL" id="KAI4338620.1"/>
    </source>
</evidence>
<sequence length="307" mass="34730">MDMNVVKKDLPPKTAFFIAVKLSDLQRKLYRRFLDVHGFTNGRVCNENMPKRSFSARYQALDQIWNHPGILQLIKEDSENLGHEETSENFILDDSSSDENMVYNGFNGVSQNGGSDLLRRKHVGGFLCKVWPEKASLCIPINGTRNYGRENLQTSGDKEGLAARVVDRQQVHRTISKEEMLHLFDFGDDDNTEVLNDLCRENGAANKPGPSHHSGSLAKKKSPPSVSCSSDKLMESLASKHYPRWITNYHEHETLLQENEEENPSKEEQDMAWEVDQKSLQWEEVPRAPVNETAPEKPRSKAGGAHG</sequence>
<dbReference type="EMBL" id="CM042886">
    <property type="protein sequence ID" value="KAI4338620.1"/>
    <property type="molecule type" value="Genomic_DNA"/>
</dbReference>
<organism evidence="1 2">
    <name type="scientific">Melastoma candidum</name>
    <dbReference type="NCBI Taxonomy" id="119954"/>
    <lineage>
        <taxon>Eukaryota</taxon>
        <taxon>Viridiplantae</taxon>
        <taxon>Streptophyta</taxon>
        <taxon>Embryophyta</taxon>
        <taxon>Tracheophyta</taxon>
        <taxon>Spermatophyta</taxon>
        <taxon>Magnoliopsida</taxon>
        <taxon>eudicotyledons</taxon>
        <taxon>Gunneridae</taxon>
        <taxon>Pentapetalae</taxon>
        <taxon>rosids</taxon>
        <taxon>malvids</taxon>
        <taxon>Myrtales</taxon>
        <taxon>Melastomataceae</taxon>
        <taxon>Melastomatoideae</taxon>
        <taxon>Melastomateae</taxon>
        <taxon>Melastoma</taxon>
    </lineage>
</organism>
<name>A0ACB9NQ18_9MYRT</name>
<evidence type="ECO:0000313" key="2">
    <source>
        <dbReference type="Proteomes" id="UP001057402"/>
    </source>
</evidence>
<comment type="caution">
    <text evidence="1">The sequence shown here is derived from an EMBL/GenBank/DDBJ whole genome shotgun (WGS) entry which is preliminary data.</text>
</comment>
<dbReference type="Proteomes" id="UP001057402">
    <property type="component" value="Chromosome 7"/>
</dbReference>
<accession>A0ACB9NQ18</accession>
<keyword evidence="2" id="KW-1185">Reference proteome</keyword>
<gene>
    <name evidence="1" type="ORF">MLD38_023656</name>
</gene>
<reference evidence="2" key="1">
    <citation type="journal article" date="2023" name="Front. Plant Sci.">
        <title>Chromosomal-level genome assembly of Melastoma candidum provides insights into trichome evolution.</title>
        <authorList>
            <person name="Zhong Y."/>
            <person name="Wu W."/>
            <person name="Sun C."/>
            <person name="Zou P."/>
            <person name="Liu Y."/>
            <person name="Dai S."/>
            <person name="Zhou R."/>
        </authorList>
    </citation>
    <scope>NUCLEOTIDE SEQUENCE [LARGE SCALE GENOMIC DNA]</scope>
</reference>
<proteinExistence type="predicted"/>
<protein>
    <submittedName>
        <fullName evidence="1">Uncharacterized protein</fullName>
    </submittedName>
</protein>